<accession>A0A271LRL0</accession>
<organism evidence="2 3">
    <name type="scientific">Mesorhizobium temperatum</name>
    <dbReference type="NCBI Taxonomy" id="241416"/>
    <lineage>
        <taxon>Bacteria</taxon>
        <taxon>Pseudomonadati</taxon>
        <taxon>Pseudomonadota</taxon>
        <taxon>Alphaproteobacteria</taxon>
        <taxon>Hyphomicrobiales</taxon>
        <taxon>Phyllobacteriaceae</taxon>
        <taxon>Mesorhizobium</taxon>
    </lineage>
</organism>
<evidence type="ECO:0000259" key="1">
    <source>
        <dbReference type="Pfam" id="PF08379"/>
    </source>
</evidence>
<feature type="domain" description="Bacterial transglutaminase-like N-terminal" evidence="1">
    <location>
        <begin position="27"/>
        <end position="55"/>
    </location>
</feature>
<dbReference type="EMBL" id="NPKJ01000039">
    <property type="protein sequence ID" value="PAQ09788.1"/>
    <property type="molecule type" value="Genomic_DNA"/>
</dbReference>
<dbReference type="Pfam" id="PF08379">
    <property type="entry name" value="Bact_transglu_N"/>
    <property type="match status" value="1"/>
</dbReference>
<dbReference type="Proteomes" id="UP000216442">
    <property type="component" value="Unassembled WGS sequence"/>
</dbReference>
<evidence type="ECO:0000313" key="3">
    <source>
        <dbReference type="Proteomes" id="UP000216442"/>
    </source>
</evidence>
<protein>
    <recommendedName>
        <fullName evidence="1">Bacterial transglutaminase-like N-terminal domain-containing protein</fullName>
    </recommendedName>
</protein>
<reference evidence="2 3" key="1">
    <citation type="submission" date="2017-08" db="EMBL/GenBank/DDBJ databases">
        <title>Mesorhizobium wenxinae sp. nov., a novel rhizobial species isolated from root nodules of chickpea (Cicer arietinum L.).</title>
        <authorList>
            <person name="Zhang J."/>
        </authorList>
    </citation>
    <scope>NUCLEOTIDE SEQUENCE [LARGE SCALE GENOMIC DNA]</scope>
    <source>
        <strain evidence="2 3">SDW018</strain>
    </source>
</reference>
<evidence type="ECO:0000313" key="2">
    <source>
        <dbReference type="EMBL" id="PAQ09788.1"/>
    </source>
</evidence>
<dbReference type="AlphaFoldDB" id="A0A271LRL0"/>
<dbReference type="RefSeq" id="WP_095492595.1">
    <property type="nucleotide sequence ID" value="NZ_NPKJ01000039.1"/>
</dbReference>
<gene>
    <name evidence="2" type="ORF">CIT26_10910</name>
</gene>
<dbReference type="InterPro" id="IPR013589">
    <property type="entry name" value="Bac_transglu_N"/>
</dbReference>
<name>A0A271LRL0_9HYPH</name>
<proteinExistence type="predicted"/>
<sequence>MVFEKFNESSVQDVRAPGHLSLAQMRLAIHHRTTYRYARPLVLQPHRMMLRPRGSP</sequence>
<comment type="caution">
    <text evidence="2">The sequence shown here is derived from an EMBL/GenBank/DDBJ whole genome shotgun (WGS) entry which is preliminary data.</text>
</comment>
<keyword evidence="3" id="KW-1185">Reference proteome</keyword>